<keyword evidence="3" id="KW-0597">Phosphoprotein</keyword>
<keyword evidence="7" id="KW-1278">Translocase</keyword>
<dbReference type="InterPro" id="IPR023298">
    <property type="entry name" value="ATPase_P-typ_TM_dom_sf"/>
</dbReference>
<keyword evidence="8 10" id="KW-1133">Transmembrane helix</keyword>
<organism evidence="12 13">
    <name type="scientific">Candidatus Methanodesulfokora washburnensis</name>
    <dbReference type="NCBI Taxonomy" id="2478471"/>
    <lineage>
        <taxon>Archaea</taxon>
        <taxon>Thermoproteota</taxon>
        <taxon>Candidatus Korarchaeia</taxon>
        <taxon>Candidatus Korarchaeia incertae sedis</taxon>
        <taxon>Candidatus Methanodesulfokora</taxon>
    </lineage>
</organism>
<evidence type="ECO:0000259" key="11">
    <source>
        <dbReference type="SMART" id="SM00831"/>
    </source>
</evidence>
<feature type="transmembrane region" description="Helical" evidence="10">
    <location>
        <begin position="63"/>
        <end position="81"/>
    </location>
</feature>
<dbReference type="PANTHER" id="PTHR42861">
    <property type="entry name" value="CALCIUM-TRANSPORTING ATPASE"/>
    <property type="match status" value="1"/>
</dbReference>
<keyword evidence="9 10" id="KW-0472">Membrane</keyword>
<evidence type="ECO:0000313" key="13">
    <source>
        <dbReference type="Proteomes" id="UP000277582"/>
    </source>
</evidence>
<dbReference type="AlphaFoldDB" id="A0A3R9PHL0"/>
<evidence type="ECO:0000256" key="3">
    <source>
        <dbReference type="ARBA" id="ARBA00022553"/>
    </source>
</evidence>
<feature type="non-terminal residue" evidence="12">
    <location>
        <position position="247"/>
    </location>
</feature>
<feature type="domain" description="Cation-transporting P-type ATPase N-terminal" evidence="11">
    <location>
        <begin position="11"/>
        <end position="83"/>
    </location>
</feature>
<evidence type="ECO:0000256" key="7">
    <source>
        <dbReference type="ARBA" id="ARBA00022967"/>
    </source>
</evidence>
<dbReference type="RefSeq" id="WP_153184006.1">
    <property type="nucleotide sequence ID" value="NZ_RCOS01000094.1"/>
</dbReference>
<reference evidence="12 13" key="1">
    <citation type="submission" date="2018-10" db="EMBL/GenBank/DDBJ databases">
        <title>Co-occurring genomic capacity for anaerobic methane metabolism and dissimilatory sulfite reduction discovered in the Korarchaeota.</title>
        <authorList>
            <person name="Mckay L.J."/>
            <person name="Dlakic M."/>
            <person name="Fields M.W."/>
            <person name="Delmont T.O."/>
            <person name="Eren A.M."/>
            <person name="Jay Z.J."/>
            <person name="Klingelsmith K.B."/>
            <person name="Rusch D.B."/>
            <person name="Inskeep W.P."/>
        </authorList>
    </citation>
    <scope>NUCLEOTIDE SEQUENCE [LARGE SCALE GENOMIC DNA]</scope>
    <source>
        <strain evidence="12 13">MDKW</strain>
    </source>
</reference>
<keyword evidence="6" id="KW-0067">ATP-binding</keyword>
<evidence type="ECO:0000256" key="6">
    <source>
        <dbReference type="ARBA" id="ARBA00022840"/>
    </source>
</evidence>
<name>A0A3R9PHL0_9CREN</name>
<comment type="similarity">
    <text evidence="2">Belongs to the cation transport ATPase (P-type) (TC 3.A.3) family. Type IIIA subfamily.</text>
</comment>
<evidence type="ECO:0000256" key="9">
    <source>
        <dbReference type="ARBA" id="ARBA00023136"/>
    </source>
</evidence>
<evidence type="ECO:0000256" key="4">
    <source>
        <dbReference type="ARBA" id="ARBA00022692"/>
    </source>
</evidence>
<dbReference type="SUPFAM" id="SSF81653">
    <property type="entry name" value="Calcium ATPase, transduction domain A"/>
    <property type="match status" value="1"/>
</dbReference>
<evidence type="ECO:0000256" key="2">
    <source>
        <dbReference type="ARBA" id="ARBA00008804"/>
    </source>
</evidence>
<keyword evidence="4 10" id="KW-0812">Transmembrane</keyword>
<protein>
    <submittedName>
        <fullName evidence="12">Plasma-membrane proton-efflux P-type ATPase</fullName>
    </submittedName>
</protein>
<dbReference type="SMART" id="SM00831">
    <property type="entry name" value="Cation_ATPase_N"/>
    <property type="match status" value="1"/>
</dbReference>
<dbReference type="FunFam" id="2.70.150.10:FF:000042">
    <property type="entry name" value="Plasma membrane ATPase"/>
    <property type="match status" value="1"/>
</dbReference>
<dbReference type="GO" id="GO:0016887">
    <property type="term" value="F:ATP hydrolysis activity"/>
    <property type="evidence" value="ECO:0007669"/>
    <property type="project" value="InterPro"/>
</dbReference>
<dbReference type="Gene3D" id="2.70.150.10">
    <property type="entry name" value="Calcium-transporting ATPase, cytoplasmic transduction domain A"/>
    <property type="match status" value="1"/>
</dbReference>
<dbReference type="Proteomes" id="UP000277582">
    <property type="component" value="Unassembled WGS sequence"/>
</dbReference>
<evidence type="ECO:0000256" key="8">
    <source>
        <dbReference type="ARBA" id="ARBA00022989"/>
    </source>
</evidence>
<evidence type="ECO:0000256" key="10">
    <source>
        <dbReference type="SAM" id="Phobius"/>
    </source>
</evidence>
<keyword evidence="5" id="KW-0547">Nucleotide-binding</keyword>
<keyword evidence="13" id="KW-1185">Reference proteome</keyword>
<dbReference type="GO" id="GO:0005524">
    <property type="term" value="F:ATP binding"/>
    <property type="evidence" value="ECO:0007669"/>
    <property type="project" value="UniProtKB-KW"/>
</dbReference>
<dbReference type="InterPro" id="IPR059000">
    <property type="entry name" value="ATPase_P-type_domA"/>
</dbReference>
<dbReference type="NCBIfam" id="TIGR01494">
    <property type="entry name" value="ATPase_P-type"/>
    <property type="match status" value="1"/>
</dbReference>
<dbReference type="SUPFAM" id="SSF81665">
    <property type="entry name" value="Calcium ATPase, transmembrane domain M"/>
    <property type="match status" value="1"/>
</dbReference>
<accession>A0A3R9PHL0</accession>
<dbReference type="InterPro" id="IPR008250">
    <property type="entry name" value="ATPase_P-typ_transduc_dom_A_sf"/>
</dbReference>
<comment type="caution">
    <text evidence="12">The sequence shown here is derived from an EMBL/GenBank/DDBJ whole genome shotgun (WGS) entry which is preliminary data.</text>
</comment>
<evidence type="ECO:0000313" key="12">
    <source>
        <dbReference type="EMBL" id="RSN74466.1"/>
    </source>
</evidence>
<dbReference type="OrthoDB" id="8588at2157"/>
<proteinExistence type="inferred from homology"/>
<dbReference type="Gene3D" id="1.20.1110.10">
    <property type="entry name" value="Calcium-transporting ATPase, transmembrane domain"/>
    <property type="match status" value="1"/>
</dbReference>
<sequence length="247" mass="27439">MESLRRVSSREYEEISTEEVLRLLESRKEGLSDDEAVRRLQIFGPNAIEERKESSLKEFLRRFWGPMPWLLEIAILLSFLIGHTVEALIIAFLLFVNAIIGFAHSQSSKKVLELLRSKLAIMAKVIRSGQLKLIDAKNLVPGDVLIVELGDIIPADCKILEGSISVDQSALTGESLPVDLSRGNVAFSGSIVKRGKAKCIVVNTGADTYFGKTAELVRIARPKSHQQEVMLQITRYSMYLGIAVMIA</sequence>
<dbReference type="GO" id="GO:0016020">
    <property type="term" value="C:membrane"/>
    <property type="evidence" value="ECO:0007669"/>
    <property type="project" value="UniProtKB-SubCell"/>
</dbReference>
<gene>
    <name evidence="12" type="ORF">D6D85_08020</name>
</gene>
<dbReference type="EMBL" id="RCOS01000094">
    <property type="protein sequence ID" value="RSN74466.1"/>
    <property type="molecule type" value="Genomic_DNA"/>
</dbReference>
<comment type="subcellular location">
    <subcellularLocation>
        <location evidence="1">Membrane</location>
        <topology evidence="1">Multi-pass membrane protein</topology>
    </subcellularLocation>
</comment>
<dbReference type="InterPro" id="IPR004014">
    <property type="entry name" value="ATPase_P-typ_cation-transptr_N"/>
</dbReference>
<dbReference type="Pfam" id="PF00122">
    <property type="entry name" value="E1-E2_ATPase"/>
    <property type="match status" value="1"/>
</dbReference>
<evidence type="ECO:0000256" key="1">
    <source>
        <dbReference type="ARBA" id="ARBA00004141"/>
    </source>
</evidence>
<dbReference type="InterPro" id="IPR001757">
    <property type="entry name" value="P_typ_ATPase"/>
</dbReference>
<dbReference type="Pfam" id="PF00690">
    <property type="entry name" value="Cation_ATPase_N"/>
    <property type="match status" value="1"/>
</dbReference>
<evidence type="ECO:0000256" key="5">
    <source>
        <dbReference type="ARBA" id="ARBA00022741"/>
    </source>
</evidence>